<dbReference type="EMBL" id="BK059105">
    <property type="protein sequence ID" value="DAE30974.1"/>
    <property type="molecule type" value="Genomic_DNA"/>
</dbReference>
<keyword evidence="1" id="KW-0812">Transmembrane</keyword>
<keyword evidence="1" id="KW-1133">Transmembrane helix</keyword>
<feature type="transmembrane region" description="Helical" evidence="1">
    <location>
        <begin position="12"/>
        <end position="31"/>
    </location>
</feature>
<reference evidence="2" key="1">
    <citation type="journal article" date="2021" name="Proc. Natl. Acad. Sci. U.S.A.">
        <title>A Catalog of Tens of Thousands of Viruses from Human Metagenomes Reveals Hidden Associations with Chronic Diseases.</title>
        <authorList>
            <person name="Tisza M.J."/>
            <person name="Buck C.B."/>
        </authorList>
    </citation>
    <scope>NUCLEOTIDE SEQUENCE</scope>
    <source>
        <strain evidence="2">CtML55</strain>
    </source>
</reference>
<organism evidence="2">
    <name type="scientific">virus sp. ctML55</name>
    <dbReference type="NCBI Taxonomy" id="2827627"/>
    <lineage>
        <taxon>Viruses</taxon>
    </lineage>
</organism>
<name>A0A8S5RHV0_9VIRU</name>
<keyword evidence="1" id="KW-0472">Membrane</keyword>
<proteinExistence type="predicted"/>
<protein>
    <submittedName>
        <fullName evidence="2">Uncharacterized protein</fullName>
    </submittedName>
</protein>
<evidence type="ECO:0000313" key="2">
    <source>
        <dbReference type="EMBL" id="DAE30974.1"/>
    </source>
</evidence>
<sequence>MCNSVCNTYIYIIWIRMGMVSYSIFLYLVWIRVFNYTTIKT</sequence>
<accession>A0A8S5RHV0</accession>
<evidence type="ECO:0000256" key="1">
    <source>
        <dbReference type="SAM" id="Phobius"/>
    </source>
</evidence>